<accession>A0A5C7GQ00</accession>
<dbReference type="AlphaFoldDB" id="A0A5C7GQ00"/>
<keyword evidence="2" id="KW-1015">Disulfide bond</keyword>
<name>A0A5C7GQ00_9ROSI</name>
<dbReference type="SUPFAM" id="SSF51110">
    <property type="entry name" value="alpha-D-mannose-specific plant lectins"/>
    <property type="match status" value="1"/>
</dbReference>
<dbReference type="PANTHER" id="PTHR32444">
    <property type="entry name" value="BULB-TYPE LECTIN DOMAIN-CONTAINING PROTEIN"/>
    <property type="match status" value="1"/>
</dbReference>
<keyword evidence="1" id="KW-0732">Signal</keyword>
<keyword evidence="3" id="KW-0325">Glycoprotein</keyword>
<dbReference type="Pfam" id="PF01453">
    <property type="entry name" value="B_lectin"/>
    <property type="match status" value="1"/>
</dbReference>
<dbReference type="InterPro" id="IPR036426">
    <property type="entry name" value="Bulb-type_lectin_dom_sf"/>
</dbReference>
<evidence type="ECO:0000313" key="5">
    <source>
        <dbReference type="EMBL" id="TXG46392.1"/>
    </source>
</evidence>
<evidence type="ECO:0000313" key="6">
    <source>
        <dbReference type="Proteomes" id="UP000323000"/>
    </source>
</evidence>
<feature type="domain" description="Bulb-type lectin" evidence="4">
    <location>
        <begin position="2"/>
        <end position="56"/>
    </location>
</feature>
<gene>
    <name evidence="5" type="ORF">EZV62_028105</name>
</gene>
<protein>
    <recommendedName>
        <fullName evidence="4">Bulb-type lectin domain-containing protein</fullName>
    </recommendedName>
</protein>
<dbReference type="PANTHER" id="PTHR32444:SF226">
    <property type="entry name" value="BULB-TYPE LECTIN DOMAIN-CONTAINING PROTEIN"/>
    <property type="match status" value="1"/>
</dbReference>
<sequence>MLLDSGNFVFKELDSNGSTERILWQSFDYPTDDTLLPGMKPGMNLKTGHFWSLTSRISESIPAEGSFFLIIGVGINGSSQLIIWWKRSVYWTSGVWQNEHFELLPVLSNEGYGYHSCRNKNDQFLKPSAWTIVLAGHMLSSPMSAKLVVRYGAKKCSSRRKIMKEAREIYFLNHLTKVKNHIESENKYMATPTPEANFEAAPPGTDRTGIFFRDQLWLKSDEPSIICRKLLLPLPRGLEKIGYVDTENKGATLESKVTKETIDFKEVKRVDHILAFLQRKWD</sequence>
<proteinExistence type="predicted"/>
<dbReference type="InterPro" id="IPR001480">
    <property type="entry name" value="Bulb-type_lectin_dom"/>
</dbReference>
<evidence type="ECO:0000259" key="4">
    <source>
        <dbReference type="Pfam" id="PF01453"/>
    </source>
</evidence>
<keyword evidence="6" id="KW-1185">Reference proteome</keyword>
<dbReference type="OrthoDB" id="4062651at2759"/>
<dbReference type="EMBL" id="VAHF01000178">
    <property type="protein sequence ID" value="TXG46392.1"/>
    <property type="molecule type" value="Genomic_DNA"/>
</dbReference>
<comment type="caution">
    <text evidence="5">The sequence shown here is derived from an EMBL/GenBank/DDBJ whole genome shotgun (WGS) entry which is preliminary data.</text>
</comment>
<reference evidence="6" key="1">
    <citation type="journal article" date="2019" name="Gigascience">
        <title>De novo genome assembly of the endangered Acer yangbiense, a plant species with extremely small populations endemic to Yunnan Province, China.</title>
        <authorList>
            <person name="Yang J."/>
            <person name="Wariss H.M."/>
            <person name="Tao L."/>
            <person name="Zhang R."/>
            <person name="Yun Q."/>
            <person name="Hollingsworth P."/>
            <person name="Dao Z."/>
            <person name="Luo G."/>
            <person name="Guo H."/>
            <person name="Ma Y."/>
            <person name="Sun W."/>
        </authorList>
    </citation>
    <scope>NUCLEOTIDE SEQUENCE [LARGE SCALE GENOMIC DNA]</scope>
    <source>
        <strain evidence="6">cv. Malutang</strain>
    </source>
</reference>
<organism evidence="5 6">
    <name type="scientific">Acer yangbiense</name>
    <dbReference type="NCBI Taxonomy" id="1000413"/>
    <lineage>
        <taxon>Eukaryota</taxon>
        <taxon>Viridiplantae</taxon>
        <taxon>Streptophyta</taxon>
        <taxon>Embryophyta</taxon>
        <taxon>Tracheophyta</taxon>
        <taxon>Spermatophyta</taxon>
        <taxon>Magnoliopsida</taxon>
        <taxon>eudicotyledons</taxon>
        <taxon>Gunneridae</taxon>
        <taxon>Pentapetalae</taxon>
        <taxon>rosids</taxon>
        <taxon>malvids</taxon>
        <taxon>Sapindales</taxon>
        <taxon>Sapindaceae</taxon>
        <taxon>Hippocastanoideae</taxon>
        <taxon>Acereae</taxon>
        <taxon>Acer</taxon>
    </lineage>
</organism>
<dbReference type="Proteomes" id="UP000323000">
    <property type="component" value="Unassembled WGS sequence"/>
</dbReference>
<evidence type="ECO:0000256" key="1">
    <source>
        <dbReference type="ARBA" id="ARBA00022729"/>
    </source>
</evidence>
<evidence type="ECO:0000256" key="2">
    <source>
        <dbReference type="ARBA" id="ARBA00023157"/>
    </source>
</evidence>
<evidence type="ECO:0000256" key="3">
    <source>
        <dbReference type="ARBA" id="ARBA00023180"/>
    </source>
</evidence>